<feature type="compositionally biased region" description="Basic and acidic residues" evidence="1">
    <location>
        <begin position="1173"/>
        <end position="1184"/>
    </location>
</feature>
<dbReference type="InterPro" id="IPR002347">
    <property type="entry name" value="SDR_fam"/>
</dbReference>
<dbReference type="PANTHER" id="PTHR33112:SF12">
    <property type="entry name" value="HETEROKARYON INCOMPATIBILITY DOMAIN-CONTAINING PROTEIN"/>
    <property type="match status" value="1"/>
</dbReference>
<sequence>MPFIQPNVEPLPAGIDLTNKTAIVTGATSGIGLELSRQLLALNLSTLIIAVRNVHKGEQVRQDLLAENPNAVVEVMKLDTGDYDSTRAFAKAFRNAHGKLHLLMLNAGISDIQFSFAPSGHEKNFQVNYLSNVLLTLLLLPVLEDTAQKEGLPTRITWTSSRMHLKTSLASKVPLKKDEGIFEHYDSPGVVPPLTRYGDVKLLVLLFQRELAKRYKPEKVVMNHFCPGMIHTSLTDILPWYIRLPAVLFVALRARSVDKAGWIGLHAALVVGEETHGRLLGDKNIAEWGDFVTSEEGERVQKLLWEETVEEMRGMVEIPSWMDDTSEGKSEEKQENLKFDQYKHHQYVRRWGLFSDSDGRDEEWFIADPPVLEESDPQYLCDMCRHIDFKRLFSERGLPGNHLPGATRITLFGIHKVMDERSQCAFCRLLRKRILHNGILSDVEAKDRVGMSFSLNVLDDGPDYAMRLEVEFSDQERPKSRLIIHLVDQESDHLQPLHGLAVSRDVADMACLQGWLRTCKEDHQPGEADSPEYLKPLTDKLRVIDTLNNCITEVDTPCEYICLSYVWGTGSQTQCTTKTKDQLSRPGGLDNAHLPQTILDAIKVTKELSVRYIWIDALCIVQDDSDDKAKIISNMSRIYANALLSIVASTNVNPTDGLPGVGVPRSHGQDIEKIQGITLAVAFQDARQRYSNIEDQLWNTRAWTFQERILSRRSVYFTNSQMCFVCPHGAMFEDTVPVVDPGYKVKPFHDQTQLSSRAFDLWMRIWVDPTQSKFINKAFKSDDETTVFVGADEDRTGQMWDDVPRIYKYEAIASSDTIDTPLIKGNTMWDMYAHAVDAYTKRNMTWQSDGVNAFVGITDLIRRGTNTKFWQAMPEFALTQALLWYAQEPLTRRRSEDGKALFPSWSWAAWKGHVSYRGRGWHNAISFAPASMVMWFLKVTPEELVETYMTEERTQEEIDEYRQQVENARSLLRQPNPIELLNFYHEEQGWKVERDETRNQHIYVHDAYPGVRLDHPMKLPGQSIVELPCKDNGLYFRAKAVPARLYEKPATAHQASPIQDNFLQIGLNDEDRSSNARAPWQRIIYHQGYRAGSLTLNVPLEELNIPSTAESTTERYIFAAIARHGLSHMAPAPIGWDRYWTIDPMSLQEKVFMEEWTDGGTAPPEPEENVEPDPEKVNETGDPRWDLGRFGAPTVIDVCDVLLLREIEGVCERVGVGKISYCAFSAAKPDVEMFTLM</sequence>
<reference evidence="3 4" key="1">
    <citation type="submission" date="2024-04" db="EMBL/GenBank/DDBJ databases">
        <title>Complete genome sequence of Fusarium acuminatum.</title>
        <authorList>
            <person name="Lan B."/>
        </authorList>
    </citation>
    <scope>NUCLEOTIDE SEQUENCE [LARGE SCALE GENOMIC DNA]</scope>
    <source>
        <strain evidence="3">1A</strain>
    </source>
</reference>
<protein>
    <submittedName>
        <fullName evidence="3">Heterokaryon incompatibility protein-domain-containing protein</fullName>
    </submittedName>
</protein>
<dbReference type="PRINTS" id="PR00081">
    <property type="entry name" value="GDHRDH"/>
</dbReference>
<dbReference type="Proteomes" id="UP001489902">
    <property type="component" value="Chromosome 1"/>
</dbReference>
<dbReference type="Gene3D" id="3.40.50.720">
    <property type="entry name" value="NAD(P)-binding Rossmann-like Domain"/>
    <property type="match status" value="1"/>
</dbReference>
<keyword evidence="4" id="KW-1185">Reference proteome</keyword>
<evidence type="ECO:0000313" key="3">
    <source>
        <dbReference type="EMBL" id="WZH40953.1"/>
    </source>
</evidence>
<dbReference type="PANTHER" id="PTHR33112">
    <property type="entry name" value="DOMAIN PROTEIN, PUTATIVE-RELATED"/>
    <property type="match status" value="1"/>
</dbReference>
<name>A0ABZ2WJU3_9HYPO</name>
<evidence type="ECO:0000259" key="2">
    <source>
        <dbReference type="Pfam" id="PF06985"/>
    </source>
</evidence>
<gene>
    <name evidence="3" type="ORF">QYS62_001894</name>
</gene>
<evidence type="ECO:0000256" key="1">
    <source>
        <dbReference type="SAM" id="MobiDB-lite"/>
    </source>
</evidence>
<proteinExistence type="predicted"/>
<organism evidence="3 4">
    <name type="scientific">Fusarium acuminatum</name>
    <dbReference type="NCBI Taxonomy" id="5515"/>
    <lineage>
        <taxon>Eukaryota</taxon>
        <taxon>Fungi</taxon>
        <taxon>Dikarya</taxon>
        <taxon>Ascomycota</taxon>
        <taxon>Pezizomycotina</taxon>
        <taxon>Sordariomycetes</taxon>
        <taxon>Hypocreomycetidae</taxon>
        <taxon>Hypocreales</taxon>
        <taxon>Nectriaceae</taxon>
        <taxon>Fusarium</taxon>
        <taxon>Fusarium tricinctum species complex</taxon>
    </lineage>
</organism>
<dbReference type="InterPro" id="IPR010730">
    <property type="entry name" value="HET"/>
</dbReference>
<feature type="region of interest" description="Disordered" evidence="1">
    <location>
        <begin position="1157"/>
        <end position="1184"/>
    </location>
</feature>
<evidence type="ECO:0000313" key="4">
    <source>
        <dbReference type="Proteomes" id="UP001489902"/>
    </source>
</evidence>
<dbReference type="Pfam" id="PF00106">
    <property type="entry name" value="adh_short"/>
    <property type="match status" value="1"/>
</dbReference>
<dbReference type="Pfam" id="PF06985">
    <property type="entry name" value="HET"/>
    <property type="match status" value="1"/>
</dbReference>
<feature type="domain" description="Heterokaryon incompatibility" evidence="2">
    <location>
        <begin position="560"/>
        <end position="707"/>
    </location>
</feature>
<dbReference type="SUPFAM" id="SSF51735">
    <property type="entry name" value="NAD(P)-binding Rossmann-fold domains"/>
    <property type="match status" value="1"/>
</dbReference>
<dbReference type="InterPro" id="IPR036291">
    <property type="entry name" value="NAD(P)-bd_dom_sf"/>
</dbReference>
<dbReference type="EMBL" id="CP151260">
    <property type="protein sequence ID" value="WZH40953.1"/>
    <property type="molecule type" value="Genomic_DNA"/>
</dbReference>
<accession>A0ABZ2WJU3</accession>